<dbReference type="HOGENOM" id="CLU_1571477_0_0_1"/>
<dbReference type="AlphaFoldDB" id="A0A015LIF8"/>
<reference evidence="1 2" key="1">
    <citation type="submission" date="2014-02" db="EMBL/GenBank/DDBJ databases">
        <title>Single nucleus genome sequencing reveals high similarity among nuclei of an endomycorrhizal fungus.</title>
        <authorList>
            <person name="Lin K."/>
            <person name="Geurts R."/>
            <person name="Zhang Z."/>
            <person name="Limpens E."/>
            <person name="Saunders D.G."/>
            <person name="Mu D."/>
            <person name="Pang E."/>
            <person name="Cao H."/>
            <person name="Cha H."/>
            <person name="Lin T."/>
            <person name="Zhou Q."/>
            <person name="Shang Y."/>
            <person name="Li Y."/>
            <person name="Ivanov S."/>
            <person name="Sharma T."/>
            <person name="Velzen R.V."/>
            <person name="Ruijter N.D."/>
            <person name="Aanen D.K."/>
            <person name="Win J."/>
            <person name="Kamoun S."/>
            <person name="Bisseling T."/>
            <person name="Huang S."/>
        </authorList>
    </citation>
    <scope>NUCLEOTIDE SEQUENCE [LARGE SCALE GENOMIC DNA]</scope>
    <source>
        <strain evidence="2">DAOM197198w</strain>
    </source>
</reference>
<evidence type="ECO:0000313" key="2">
    <source>
        <dbReference type="Proteomes" id="UP000022910"/>
    </source>
</evidence>
<gene>
    <name evidence="1" type="ORF">RirG_005080</name>
</gene>
<dbReference type="EMBL" id="JEMT01003069">
    <property type="protein sequence ID" value="EXX79489.1"/>
    <property type="molecule type" value="Genomic_DNA"/>
</dbReference>
<dbReference type="Proteomes" id="UP000022910">
    <property type="component" value="Unassembled WGS sequence"/>
</dbReference>
<sequence length="170" mass="19837">MDGIRSRQSKISAIKIPTIQNLTSHYIVQMIFNKAIKSWQEIKWHHLHRLGNSFDLIYTCNNFYISKVEWVLRAFESSLSVFISLGIDIGESIFNLHNFKISLSCLILLIKELALPILQATISLYRILLINYFNSRSHESALGIWRGVKIKLKVMRKTVLKNKLFETRDK</sequence>
<keyword evidence="2" id="KW-1185">Reference proteome</keyword>
<evidence type="ECO:0000313" key="1">
    <source>
        <dbReference type="EMBL" id="EXX79489.1"/>
    </source>
</evidence>
<proteinExistence type="predicted"/>
<accession>A0A015LIF8</accession>
<name>A0A015LIF8_RHIIW</name>
<organism evidence="1 2">
    <name type="scientific">Rhizophagus irregularis (strain DAOM 197198w)</name>
    <name type="common">Glomus intraradices</name>
    <dbReference type="NCBI Taxonomy" id="1432141"/>
    <lineage>
        <taxon>Eukaryota</taxon>
        <taxon>Fungi</taxon>
        <taxon>Fungi incertae sedis</taxon>
        <taxon>Mucoromycota</taxon>
        <taxon>Glomeromycotina</taxon>
        <taxon>Glomeromycetes</taxon>
        <taxon>Glomerales</taxon>
        <taxon>Glomeraceae</taxon>
        <taxon>Rhizophagus</taxon>
    </lineage>
</organism>
<comment type="caution">
    <text evidence="1">The sequence shown here is derived from an EMBL/GenBank/DDBJ whole genome shotgun (WGS) entry which is preliminary data.</text>
</comment>
<protein>
    <submittedName>
        <fullName evidence="1">Uncharacterized protein</fullName>
    </submittedName>
</protein>